<comment type="caution">
    <text evidence="1">The sequence shown here is derived from an EMBL/GenBank/DDBJ whole genome shotgun (WGS) entry which is preliminary data.</text>
</comment>
<proteinExistence type="predicted"/>
<gene>
    <name evidence="1" type="ORF">EDB92DRAFT_1942304</name>
</gene>
<dbReference type="Proteomes" id="UP001201163">
    <property type="component" value="Unassembled WGS sequence"/>
</dbReference>
<reference evidence="1" key="1">
    <citation type="submission" date="2022-01" db="EMBL/GenBank/DDBJ databases">
        <title>Comparative genomics reveals a dynamic genome evolution in the ectomycorrhizal milk-cap (Lactarius) mushrooms.</title>
        <authorList>
            <consortium name="DOE Joint Genome Institute"/>
            <person name="Lebreton A."/>
            <person name="Tang N."/>
            <person name="Kuo A."/>
            <person name="LaButti K."/>
            <person name="Drula E."/>
            <person name="Barry K."/>
            <person name="Clum A."/>
            <person name="Lipzen A."/>
            <person name="Mousain D."/>
            <person name="Ng V."/>
            <person name="Wang R."/>
            <person name="Wang X."/>
            <person name="Dai Y."/>
            <person name="Henrissat B."/>
            <person name="Grigoriev I.V."/>
            <person name="Guerin-Laguette A."/>
            <person name="Yu F."/>
            <person name="Martin F.M."/>
        </authorList>
    </citation>
    <scope>NUCLEOTIDE SEQUENCE</scope>
    <source>
        <strain evidence="1">QP</strain>
    </source>
</reference>
<keyword evidence="2" id="KW-1185">Reference proteome</keyword>
<dbReference type="AlphaFoldDB" id="A0AAD4LQG0"/>
<dbReference type="EMBL" id="JAKELL010000008">
    <property type="protein sequence ID" value="KAH8996679.1"/>
    <property type="molecule type" value="Genomic_DNA"/>
</dbReference>
<name>A0AAD4LQG0_9AGAM</name>
<sequence length="283" mass="31434">MLLLDLPEEILFVVLESVILPSDSQLSLPDPHSLLTCRTIHRIGLPILYQSILLRTISQTHSVERTFLRQPKLAYHIRHLYASALTFWLPVFHAIGDVKGSLQTLDFVLHGWGGNHSLGGGDKNTWPPLSAVPVRRLVVRQGAGFIHDRALGAASTLARAIEGWTSLEVAVIEPRLLFLPPHGQPSPLALTLSRSPSLRVLRTPLPPAWNSSLLIVSENPSLVRIVLTKPQLFLALDGFAATDEEVSIVELLTRHDDHPWLVEAQKHRRLMRLIGSKQETGDT</sequence>
<evidence type="ECO:0000313" key="1">
    <source>
        <dbReference type="EMBL" id="KAH8996679.1"/>
    </source>
</evidence>
<accession>A0AAD4LQG0</accession>
<protein>
    <recommendedName>
        <fullName evidence="3">F-box domain-containing protein</fullName>
    </recommendedName>
</protein>
<organism evidence="1 2">
    <name type="scientific">Lactarius akahatsu</name>
    <dbReference type="NCBI Taxonomy" id="416441"/>
    <lineage>
        <taxon>Eukaryota</taxon>
        <taxon>Fungi</taxon>
        <taxon>Dikarya</taxon>
        <taxon>Basidiomycota</taxon>
        <taxon>Agaricomycotina</taxon>
        <taxon>Agaricomycetes</taxon>
        <taxon>Russulales</taxon>
        <taxon>Russulaceae</taxon>
        <taxon>Lactarius</taxon>
    </lineage>
</organism>
<evidence type="ECO:0000313" key="2">
    <source>
        <dbReference type="Proteomes" id="UP001201163"/>
    </source>
</evidence>
<evidence type="ECO:0008006" key="3">
    <source>
        <dbReference type="Google" id="ProtNLM"/>
    </source>
</evidence>